<proteinExistence type="inferred from homology"/>
<sequence length="198" mass="22840">MKISDFNFRYQEQALKDVEIVYRRVQQLLHQLNQPPDTILEKDVKLFCKEARNLYVVRGRPIADEYDPKTANVPEIMLNLEDPDSIMVYYVMFRGVDRFYSEYNAYPGELDDQVEPDIVKLKACISKLLSEWGCGPLAKDDYVHEICRCGGSEFHSISAFIGGCAAQEAIKFITCQYKPVNNTFIYDSIFCKSATYIL</sequence>
<dbReference type="EMBL" id="KZ308931">
    <property type="protein sequence ID" value="KAG8235623.1"/>
    <property type="molecule type" value="Genomic_DNA"/>
</dbReference>
<comment type="similarity">
    <text evidence="2">Belongs to the ubiquitin-activating E1 family. ULA1 subfamily.</text>
</comment>
<dbReference type="InterPro" id="IPR035985">
    <property type="entry name" value="Ubiquitin-activating_enz"/>
</dbReference>
<evidence type="ECO:0000313" key="5">
    <source>
        <dbReference type="Proteomes" id="UP000792457"/>
    </source>
</evidence>
<keyword evidence="3" id="KW-0833">Ubl conjugation pathway</keyword>
<dbReference type="GO" id="GO:0008641">
    <property type="term" value="F:ubiquitin-like modifier activating enzyme activity"/>
    <property type="evidence" value="ECO:0007669"/>
    <property type="project" value="InterPro"/>
</dbReference>
<dbReference type="SUPFAM" id="SSF69572">
    <property type="entry name" value="Activating enzymes of the ubiquitin-like proteins"/>
    <property type="match status" value="1"/>
</dbReference>
<dbReference type="AlphaFoldDB" id="A0A8K0P871"/>
<comment type="pathway">
    <text evidence="1">Protein modification; protein neddylation.</text>
</comment>
<evidence type="ECO:0000313" key="4">
    <source>
        <dbReference type="EMBL" id="KAG8235623.1"/>
    </source>
</evidence>
<evidence type="ECO:0000256" key="1">
    <source>
        <dbReference type="ARBA" id="ARBA00005032"/>
    </source>
</evidence>
<organism evidence="4 5">
    <name type="scientific">Ladona fulva</name>
    <name type="common">Scarce chaser dragonfly</name>
    <name type="synonym">Libellula fulva</name>
    <dbReference type="NCBI Taxonomy" id="123851"/>
    <lineage>
        <taxon>Eukaryota</taxon>
        <taxon>Metazoa</taxon>
        <taxon>Ecdysozoa</taxon>
        <taxon>Arthropoda</taxon>
        <taxon>Hexapoda</taxon>
        <taxon>Insecta</taxon>
        <taxon>Pterygota</taxon>
        <taxon>Palaeoptera</taxon>
        <taxon>Odonata</taxon>
        <taxon>Epiprocta</taxon>
        <taxon>Anisoptera</taxon>
        <taxon>Libelluloidea</taxon>
        <taxon>Libellulidae</taxon>
        <taxon>Ladona</taxon>
    </lineage>
</organism>
<gene>
    <name evidence="4" type="ORF">J437_LFUL014881</name>
</gene>
<evidence type="ECO:0000256" key="2">
    <source>
        <dbReference type="ARBA" id="ARBA00006868"/>
    </source>
</evidence>
<evidence type="ECO:0008006" key="6">
    <source>
        <dbReference type="Google" id="ProtNLM"/>
    </source>
</evidence>
<accession>A0A8K0P871</accession>
<name>A0A8K0P871_LADFU</name>
<dbReference type="Gene3D" id="3.40.50.720">
    <property type="entry name" value="NAD(P)-binding Rossmann-like Domain"/>
    <property type="match status" value="1"/>
</dbReference>
<protein>
    <recommendedName>
        <fullName evidence="6">NEDD8-activating enzyme E1 regulatory subunit</fullName>
    </recommendedName>
</protein>
<keyword evidence="5" id="KW-1185">Reference proteome</keyword>
<evidence type="ECO:0000256" key="3">
    <source>
        <dbReference type="ARBA" id="ARBA00022786"/>
    </source>
</evidence>
<reference evidence="4" key="2">
    <citation type="submission" date="2017-10" db="EMBL/GenBank/DDBJ databases">
        <title>Ladona fulva Genome sequencing and assembly.</title>
        <authorList>
            <person name="Murali S."/>
            <person name="Richards S."/>
            <person name="Bandaranaike D."/>
            <person name="Bellair M."/>
            <person name="Blankenburg K."/>
            <person name="Chao H."/>
            <person name="Dinh H."/>
            <person name="Doddapaneni H."/>
            <person name="Dugan-Rocha S."/>
            <person name="Elkadiri S."/>
            <person name="Gnanaolivu R."/>
            <person name="Hernandez B."/>
            <person name="Skinner E."/>
            <person name="Javaid M."/>
            <person name="Lee S."/>
            <person name="Li M."/>
            <person name="Ming W."/>
            <person name="Munidasa M."/>
            <person name="Muniz J."/>
            <person name="Nguyen L."/>
            <person name="Hughes D."/>
            <person name="Osuji N."/>
            <person name="Pu L.-L."/>
            <person name="Puazo M."/>
            <person name="Qu C."/>
            <person name="Quiroz J."/>
            <person name="Raj R."/>
            <person name="Weissenberger G."/>
            <person name="Xin Y."/>
            <person name="Zou X."/>
            <person name="Han Y."/>
            <person name="Worley K."/>
            <person name="Muzny D."/>
            <person name="Gibbs R."/>
        </authorList>
    </citation>
    <scope>NUCLEOTIDE SEQUENCE</scope>
    <source>
        <strain evidence="4">Sampled in the wild</strain>
    </source>
</reference>
<dbReference type="Proteomes" id="UP000792457">
    <property type="component" value="Unassembled WGS sequence"/>
</dbReference>
<reference evidence="4" key="1">
    <citation type="submission" date="2013-04" db="EMBL/GenBank/DDBJ databases">
        <authorList>
            <person name="Qu J."/>
            <person name="Murali S.C."/>
            <person name="Bandaranaike D."/>
            <person name="Bellair M."/>
            <person name="Blankenburg K."/>
            <person name="Chao H."/>
            <person name="Dinh H."/>
            <person name="Doddapaneni H."/>
            <person name="Downs B."/>
            <person name="Dugan-Rocha S."/>
            <person name="Elkadiri S."/>
            <person name="Gnanaolivu R.D."/>
            <person name="Hernandez B."/>
            <person name="Javaid M."/>
            <person name="Jayaseelan J.C."/>
            <person name="Lee S."/>
            <person name="Li M."/>
            <person name="Ming W."/>
            <person name="Munidasa M."/>
            <person name="Muniz J."/>
            <person name="Nguyen L."/>
            <person name="Ongeri F."/>
            <person name="Osuji N."/>
            <person name="Pu L.-L."/>
            <person name="Puazo M."/>
            <person name="Qu C."/>
            <person name="Quiroz J."/>
            <person name="Raj R."/>
            <person name="Weissenberger G."/>
            <person name="Xin Y."/>
            <person name="Zou X."/>
            <person name="Han Y."/>
            <person name="Richards S."/>
            <person name="Worley K."/>
            <person name="Muzny D."/>
            <person name="Gibbs R."/>
        </authorList>
    </citation>
    <scope>NUCLEOTIDE SEQUENCE</scope>
    <source>
        <strain evidence="4">Sampled in the wild</strain>
    </source>
</reference>
<comment type="caution">
    <text evidence="4">The sequence shown here is derived from an EMBL/GenBank/DDBJ whole genome shotgun (WGS) entry which is preliminary data.</text>
</comment>
<dbReference type="OrthoDB" id="1708823at2759"/>
<dbReference type="FunFam" id="3.40.50.720:FF:000263">
    <property type="entry name" value="NEDD8-activating enzyme E1 regulatory subunit"/>
    <property type="match status" value="1"/>
</dbReference>